<accession>A0A5E4BYS1</accession>
<sequence length="116" mass="12411">MKLSRCSCQTLPNENKARGFTLGSRASAAAWCPASWTPQSSVDFQVLTPGLPTPWVGPPQFATALSHHEHPTAASHTLTLGLQPAGLQPRPPRWLLSAPEQSQSCPPLLHAPPGYI</sequence>
<dbReference type="EMBL" id="CABDUW010000762">
    <property type="protein sequence ID" value="VTJ74753.1"/>
    <property type="molecule type" value="Genomic_DNA"/>
</dbReference>
<dbReference type="Proteomes" id="UP000335636">
    <property type="component" value="Unassembled WGS sequence"/>
</dbReference>
<evidence type="ECO:0000313" key="3">
    <source>
        <dbReference type="Proteomes" id="UP000335636"/>
    </source>
</evidence>
<name>A0A5E4BYS1_MARMO</name>
<proteinExistence type="predicted"/>
<dbReference type="AlphaFoldDB" id="A0A5E4BYS1"/>
<organism evidence="2 3">
    <name type="scientific">Marmota monax</name>
    <name type="common">Woodchuck</name>
    <dbReference type="NCBI Taxonomy" id="9995"/>
    <lineage>
        <taxon>Eukaryota</taxon>
        <taxon>Metazoa</taxon>
        <taxon>Chordata</taxon>
        <taxon>Craniata</taxon>
        <taxon>Vertebrata</taxon>
        <taxon>Euteleostomi</taxon>
        <taxon>Mammalia</taxon>
        <taxon>Eutheria</taxon>
        <taxon>Euarchontoglires</taxon>
        <taxon>Glires</taxon>
        <taxon>Rodentia</taxon>
        <taxon>Sciuromorpha</taxon>
        <taxon>Sciuridae</taxon>
        <taxon>Xerinae</taxon>
        <taxon>Marmotini</taxon>
        <taxon>Marmota</taxon>
    </lineage>
</organism>
<reference evidence="2" key="1">
    <citation type="submission" date="2019-04" db="EMBL/GenBank/DDBJ databases">
        <authorList>
            <person name="Alioto T."/>
            <person name="Alioto T."/>
        </authorList>
    </citation>
    <scope>NUCLEOTIDE SEQUENCE [LARGE SCALE GENOMIC DNA]</scope>
</reference>
<keyword evidence="3" id="KW-1185">Reference proteome</keyword>
<gene>
    <name evidence="2" type="ORF">MONAX_5E025937</name>
</gene>
<feature type="region of interest" description="Disordered" evidence="1">
    <location>
        <begin position="68"/>
        <end position="116"/>
    </location>
</feature>
<comment type="caution">
    <text evidence="2">The sequence shown here is derived from an EMBL/GenBank/DDBJ whole genome shotgun (WGS) entry which is preliminary data.</text>
</comment>
<evidence type="ECO:0000313" key="2">
    <source>
        <dbReference type="EMBL" id="VTJ74753.1"/>
    </source>
</evidence>
<evidence type="ECO:0000256" key="1">
    <source>
        <dbReference type="SAM" id="MobiDB-lite"/>
    </source>
</evidence>
<protein>
    <submittedName>
        <fullName evidence="2">Uncharacterized protein</fullName>
    </submittedName>
</protein>